<dbReference type="GO" id="GO:0007605">
    <property type="term" value="P:sensory perception of sound"/>
    <property type="evidence" value="ECO:0007669"/>
    <property type="project" value="TreeGrafter"/>
</dbReference>
<feature type="chain" id="PRO_5012058353" evidence="2">
    <location>
        <begin position="26"/>
        <end position="293"/>
    </location>
</feature>
<evidence type="ECO:0000313" key="4">
    <source>
        <dbReference type="Proteomes" id="UP000197619"/>
    </source>
</evidence>
<organism evidence="3 4">
    <name type="scientific">Lonchura striata</name>
    <name type="common">white-rumped munia</name>
    <dbReference type="NCBI Taxonomy" id="40157"/>
    <lineage>
        <taxon>Eukaryota</taxon>
        <taxon>Metazoa</taxon>
        <taxon>Chordata</taxon>
        <taxon>Craniata</taxon>
        <taxon>Vertebrata</taxon>
        <taxon>Euteleostomi</taxon>
        <taxon>Archelosauria</taxon>
        <taxon>Archosauria</taxon>
        <taxon>Dinosauria</taxon>
        <taxon>Saurischia</taxon>
        <taxon>Theropoda</taxon>
        <taxon>Coelurosauria</taxon>
        <taxon>Aves</taxon>
        <taxon>Neognathae</taxon>
        <taxon>Neoaves</taxon>
        <taxon>Telluraves</taxon>
        <taxon>Australaves</taxon>
        <taxon>Passeriformes</taxon>
        <taxon>Passeroidea</taxon>
        <taxon>Estrildidae</taxon>
        <taxon>Estrildinae</taxon>
        <taxon>Lonchura</taxon>
    </lineage>
</organism>
<proteinExistence type="predicted"/>
<feature type="region of interest" description="Disordered" evidence="1">
    <location>
        <begin position="165"/>
        <end position="293"/>
    </location>
</feature>
<protein>
    <submittedName>
        <fullName evidence="3">Transmembrane inner ear expressed protein</fullName>
    </submittedName>
</protein>
<reference evidence="3 4" key="1">
    <citation type="submission" date="2017-05" db="EMBL/GenBank/DDBJ databases">
        <title>Genome of assembly of the Bengalese finch, Lonchura striata domestica.</title>
        <authorList>
            <person name="Colquitt B.M."/>
            <person name="Brainard M.S."/>
        </authorList>
    </citation>
    <scope>NUCLEOTIDE SEQUENCE [LARGE SCALE GENOMIC DNA]</scope>
    <source>
        <strain evidence="3">White83orange57</strain>
    </source>
</reference>
<dbReference type="EMBL" id="MUZQ01000385">
    <property type="protein sequence ID" value="OWK51911.1"/>
    <property type="molecule type" value="Genomic_DNA"/>
</dbReference>
<dbReference type="GO" id="GO:0042472">
    <property type="term" value="P:inner ear morphogenesis"/>
    <property type="evidence" value="ECO:0007669"/>
    <property type="project" value="TreeGrafter"/>
</dbReference>
<keyword evidence="3" id="KW-0472">Membrane</keyword>
<dbReference type="Pfam" id="PF16038">
    <property type="entry name" value="TMIE"/>
    <property type="match status" value="1"/>
</dbReference>
<evidence type="ECO:0000256" key="2">
    <source>
        <dbReference type="SAM" id="SignalP"/>
    </source>
</evidence>
<gene>
    <name evidence="3" type="primary">TMIE</name>
    <name evidence="3" type="ORF">RLOC_00001940</name>
</gene>
<evidence type="ECO:0000256" key="1">
    <source>
        <dbReference type="SAM" id="MobiDB-lite"/>
    </source>
</evidence>
<dbReference type="AlphaFoldDB" id="A0A218UEA1"/>
<dbReference type="PANTHER" id="PTHR28635:SF1">
    <property type="entry name" value="TRANSMEMBRANE INNER EAR EXPRESSED PROTEIN"/>
    <property type="match status" value="1"/>
</dbReference>
<feature type="signal peptide" evidence="2">
    <location>
        <begin position="1"/>
        <end position="25"/>
    </location>
</feature>
<keyword evidence="4" id="KW-1185">Reference proteome</keyword>
<feature type="compositionally biased region" description="Basic and acidic residues" evidence="1">
    <location>
        <begin position="183"/>
        <end position="270"/>
    </location>
</feature>
<dbReference type="InterPro" id="IPR032006">
    <property type="entry name" value="TMIE"/>
</dbReference>
<comment type="caution">
    <text evidence="3">The sequence shown here is derived from an EMBL/GenBank/DDBJ whole genome shotgun (WGS) entry which is preliminary data.</text>
</comment>
<dbReference type="PANTHER" id="PTHR28635">
    <property type="entry name" value="TRANSMEMBRANE INNER EAR EXPRESSED PROTEIN"/>
    <property type="match status" value="1"/>
</dbReference>
<sequence length="293" mass="31469">MAWDPGWEFLGFSCLVLLPSRLSLAQLIEATTAPPKKKPDPVTSETVVIWGLRLWQVVGIFALFVLSISESRNSQEFSPGKLPRALSGIPGTCGEGFSAGNDRGFVARESLETFRVITLCCIFKCRIPRTRKEIEARYAQRQAAKGYADQLDTVPALAELTDIPGAQVGEEKKEEEVPTVSGKVDKAQGKKDGSKGSKKKDGEKEQKEESKKEGKDGAKKKDGEKGEKGEKGGKEEKGGKGEKGEKEKGEKGKDTNDKKQGKKGEKEGEAGKSGGAKTDGKAGGNSKAPAKKK</sequence>
<accession>A0A218UEA1</accession>
<keyword evidence="3" id="KW-0812">Transmembrane</keyword>
<dbReference type="Proteomes" id="UP000197619">
    <property type="component" value="Unassembled WGS sequence"/>
</dbReference>
<name>A0A218UEA1_9PASE</name>
<keyword evidence="2" id="KW-0732">Signal</keyword>
<evidence type="ECO:0000313" key="3">
    <source>
        <dbReference type="EMBL" id="OWK51911.1"/>
    </source>
</evidence>